<organism evidence="3 4">
    <name type="scientific">Thalassiosira pseudonana</name>
    <name type="common">Marine diatom</name>
    <name type="synonym">Cyclotella nana</name>
    <dbReference type="NCBI Taxonomy" id="35128"/>
    <lineage>
        <taxon>Eukaryota</taxon>
        <taxon>Sar</taxon>
        <taxon>Stramenopiles</taxon>
        <taxon>Ochrophyta</taxon>
        <taxon>Bacillariophyta</taxon>
        <taxon>Coscinodiscophyceae</taxon>
        <taxon>Thalassiosirophycidae</taxon>
        <taxon>Thalassiosirales</taxon>
        <taxon>Thalassiosiraceae</taxon>
        <taxon>Thalassiosira</taxon>
    </lineage>
</organism>
<feature type="transmembrane region" description="Helical" evidence="2">
    <location>
        <begin position="225"/>
        <end position="251"/>
    </location>
</feature>
<evidence type="ECO:0000256" key="1">
    <source>
        <dbReference type="SAM" id="MobiDB-lite"/>
    </source>
</evidence>
<feature type="region of interest" description="Disordered" evidence="1">
    <location>
        <begin position="97"/>
        <end position="130"/>
    </location>
</feature>
<evidence type="ECO:0000313" key="3">
    <source>
        <dbReference type="EMBL" id="EED88084.1"/>
    </source>
</evidence>
<name>B8CES0_THAPS</name>
<dbReference type="EMBL" id="CM000652">
    <property type="protein sequence ID" value="EED88084.1"/>
    <property type="molecule type" value="Genomic_DNA"/>
</dbReference>
<keyword evidence="2" id="KW-1133">Transmembrane helix</keyword>
<gene>
    <name evidence="3" type="ORF">THAPSDRAFT_25621</name>
</gene>
<keyword evidence="2" id="KW-0812">Transmembrane</keyword>
<dbReference type="KEGG" id="tps:THAPSDRAFT_25621"/>
<dbReference type="Proteomes" id="UP000001449">
    <property type="component" value="Chromosome 20"/>
</dbReference>
<dbReference type="InParanoid" id="B8CES0"/>
<proteinExistence type="predicted"/>
<sequence>MWTMTPQPYIPDISRADSDPTPAQKTRAGGFRTPDGTNFNVYVTGQAPQQQQQLPCYGGFSPMPPIYNFASPPPPPTYPYYGMGMQQQPTVIIMSKEEEKKKSPEKKKETPTPATAAPAPPKEEKKKSTDEMSAVSIASVIIFAIGFIMGIVSVTKTNTSYEVHETWLDEASGSKSGSLFEEWQMARNVALGTGAAAVMCFSVSTLLVFYSGMTHKMKRKAKGGYCLTGFLIAGWIVFAMTFINDIVILVLAFDEDNIIYPEVVWSALIGNIFAWLLMFGYSEMARRA</sequence>
<feature type="transmembrane region" description="Helical" evidence="2">
    <location>
        <begin position="263"/>
        <end position="281"/>
    </location>
</feature>
<evidence type="ECO:0000313" key="4">
    <source>
        <dbReference type="Proteomes" id="UP000001449"/>
    </source>
</evidence>
<feature type="compositionally biased region" description="Basic and acidic residues" evidence="1">
    <location>
        <begin position="121"/>
        <end position="130"/>
    </location>
</feature>
<dbReference type="HOGENOM" id="CLU_968013_0_0_1"/>
<dbReference type="GeneID" id="7448528"/>
<accession>B8CES0</accession>
<feature type="transmembrane region" description="Helical" evidence="2">
    <location>
        <begin position="132"/>
        <end position="152"/>
    </location>
</feature>
<keyword evidence="4" id="KW-1185">Reference proteome</keyword>
<feature type="region of interest" description="Disordered" evidence="1">
    <location>
        <begin position="1"/>
        <end position="35"/>
    </location>
</feature>
<evidence type="ECO:0000256" key="2">
    <source>
        <dbReference type="SAM" id="Phobius"/>
    </source>
</evidence>
<protein>
    <recommendedName>
        <fullName evidence="5">Transmembrane protein</fullName>
    </recommendedName>
</protein>
<feature type="compositionally biased region" description="Basic and acidic residues" evidence="1">
    <location>
        <begin position="97"/>
        <end position="110"/>
    </location>
</feature>
<evidence type="ECO:0008006" key="5">
    <source>
        <dbReference type="Google" id="ProtNLM"/>
    </source>
</evidence>
<dbReference type="PaxDb" id="35128-Thaps25621"/>
<reference evidence="3 4" key="1">
    <citation type="journal article" date="2004" name="Science">
        <title>The genome of the diatom Thalassiosira pseudonana: ecology, evolution, and metabolism.</title>
        <authorList>
            <person name="Armbrust E.V."/>
            <person name="Berges J.A."/>
            <person name="Bowler C."/>
            <person name="Green B.R."/>
            <person name="Martinez D."/>
            <person name="Putnam N.H."/>
            <person name="Zhou S."/>
            <person name="Allen A.E."/>
            <person name="Apt K.E."/>
            <person name="Bechner M."/>
            <person name="Brzezinski M.A."/>
            <person name="Chaal B.K."/>
            <person name="Chiovitti A."/>
            <person name="Davis A.K."/>
            <person name="Demarest M.S."/>
            <person name="Detter J.C."/>
            <person name="Glavina T."/>
            <person name="Goodstein D."/>
            <person name="Hadi M.Z."/>
            <person name="Hellsten U."/>
            <person name="Hildebrand M."/>
            <person name="Jenkins B.D."/>
            <person name="Jurka J."/>
            <person name="Kapitonov V.V."/>
            <person name="Kroger N."/>
            <person name="Lau W.W."/>
            <person name="Lane T.W."/>
            <person name="Larimer F.W."/>
            <person name="Lippmeier J.C."/>
            <person name="Lucas S."/>
            <person name="Medina M."/>
            <person name="Montsant A."/>
            <person name="Obornik M."/>
            <person name="Parker M.S."/>
            <person name="Palenik B."/>
            <person name="Pazour G.J."/>
            <person name="Richardson P.M."/>
            <person name="Rynearson T.A."/>
            <person name="Saito M.A."/>
            <person name="Schwartz D.C."/>
            <person name="Thamatrakoln K."/>
            <person name="Valentin K."/>
            <person name="Vardi A."/>
            <person name="Wilkerson F.P."/>
            <person name="Rokhsar D.S."/>
        </authorList>
    </citation>
    <scope>NUCLEOTIDE SEQUENCE [LARGE SCALE GENOMIC DNA]</scope>
    <source>
        <strain evidence="3 4">CCMP1335</strain>
    </source>
</reference>
<reference evidence="3 4" key="2">
    <citation type="journal article" date="2008" name="Nature">
        <title>The Phaeodactylum genome reveals the evolutionary history of diatom genomes.</title>
        <authorList>
            <person name="Bowler C."/>
            <person name="Allen A.E."/>
            <person name="Badger J.H."/>
            <person name="Grimwood J."/>
            <person name="Jabbari K."/>
            <person name="Kuo A."/>
            <person name="Maheswari U."/>
            <person name="Martens C."/>
            <person name="Maumus F."/>
            <person name="Otillar R.P."/>
            <person name="Rayko E."/>
            <person name="Salamov A."/>
            <person name="Vandepoele K."/>
            <person name="Beszteri B."/>
            <person name="Gruber A."/>
            <person name="Heijde M."/>
            <person name="Katinka M."/>
            <person name="Mock T."/>
            <person name="Valentin K."/>
            <person name="Verret F."/>
            <person name="Berges J.A."/>
            <person name="Brownlee C."/>
            <person name="Cadoret J.P."/>
            <person name="Chiovitti A."/>
            <person name="Choi C.J."/>
            <person name="Coesel S."/>
            <person name="De Martino A."/>
            <person name="Detter J.C."/>
            <person name="Durkin C."/>
            <person name="Falciatore A."/>
            <person name="Fournet J."/>
            <person name="Haruta M."/>
            <person name="Huysman M.J."/>
            <person name="Jenkins B.D."/>
            <person name="Jiroutova K."/>
            <person name="Jorgensen R.E."/>
            <person name="Joubert Y."/>
            <person name="Kaplan A."/>
            <person name="Kroger N."/>
            <person name="Kroth P.G."/>
            <person name="La Roche J."/>
            <person name="Lindquist E."/>
            <person name="Lommer M."/>
            <person name="Martin-Jezequel V."/>
            <person name="Lopez P.J."/>
            <person name="Lucas S."/>
            <person name="Mangogna M."/>
            <person name="McGinnis K."/>
            <person name="Medlin L.K."/>
            <person name="Montsant A."/>
            <person name="Oudot-Le Secq M.P."/>
            <person name="Napoli C."/>
            <person name="Obornik M."/>
            <person name="Parker M.S."/>
            <person name="Petit J.L."/>
            <person name="Porcel B.M."/>
            <person name="Poulsen N."/>
            <person name="Robison M."/>
            <person name="Rychlewski L."/>
            <person name="Rynearson T.A."/>
            <person name="Schmutz J."/>
            <person name="Shapiro H."/>
            <person name="Siaut M."/>
            <person name="Stanley M."/>
            <person name="Sussman M.R."/>
            <person name="Taylor A.R."/>
            <person name="Vardi A."/>
            <person name="von Dassow P."/>
            <person name="Vyverman W."/>
            <person name="Willis A."/>
            <person name="Wyrwicz L.S."/>
            <person name="Rokhsar D.S."/>
            <person name="Weissenbach J."/>
            <person name="Armbrust E.V."/>
            <person name="Green B.R."/>
            <person name="Van de Peer Y."/>
            <person name="Grigoriev I.V."/>
        </authorList>
    </citation>
    <scope>NUCLEOTIDE SEQUENCE [LARGE SCALE GENOMIC DNA]</scope>
    <source>
        <strain evidence="3 4">CCMP1335</strain>
    </source>
</reference>
<dbReference type="RefSeq" id="XP_002294724.1">
    <property type="nucleotide sequence ID" value="XM_002294688.1"/>
</dbReference>
<keyword evidence="2" id="KW-0472">Membrane</keyword>
<feature type="transmembrane region" description="Helical" evidence="2">
    <location>
        <begin position="189"/>
        <end position="213"/>
    </location>
</feature>
<dbReference type="AlphaFoldDB" id="B8CES0"/>